<gene>
    <name evidence="2" type="ORF">GCM10010390_91950</name>
</gene>
<name>A0ABN1EUC6_9ACTN</name>
<proteinExistence type="predicted"/>
<sequence>MPNTNERRNLSAIPAPAPEPEQEMPYTEAEMEDAIGHLLARMTPLTRRTGRKIEEIIESEIFGLLALAYIAALRKNPPAGEIDALAFSYYVRMLASAPEGFDDVTDLIVLDSIQWCAPALDTEAQTRALRAVQD</sequence>
<feature type="region of interest" description="Disordered" evidence="1">
    <location>
        <begin position="1"/>
        <end position="21"/>
    </location>
</feature>
<reference evidence="2 3" key="1">
    <citation type="journal article" date="2019" name="Int. J. Syst. Evol. Microbiol.">
        <title>The Global Catalogue of Microorganisms (GCM) 10K type strain sequencing project: providing services to taxonomists for standard genome sequencing and annotation.</title>
        <authorList>
            <consortium name="The Broad Institute Genomics Platform"/>
            <consortium name="The Broad Institute Genome Sequencing Center for Infectious Disease"/>
            <person name="Wu L."/>
            <person name="Ma J."/>
        </authorList>
    </citation>
    <scope>NUCLEOTIDE SEQUENCE [LARGE SCALE GENOMIC DNA]</scope>
    <source>
        <strain evidence="2 3">JCM 5052</strain>
    </source>
</reference>
<accession>A0ABN1EUC6</accession>
<organism evidence="2 3">
    <name type="scientific">Streptomyces mordarskii</name>
    <dbReference type="NCBI Taxonomy" id="1226758"/>
    <lineage>
        <taxon>Bacteria</taxon>
        <taxon>Bacillati</taxon>
        <taxon>Actinomycetota</taxon>
        <taxon>Actinomycetes</taxon>
        <taxon>Kitasatosporales</taxon>
        <taxon>Streptomycetaceae</taxon>
        <taxon>Streptomyces</taxon>
    </lineage>
</organism>
<dbReference type="RefSeq" id="WP_346161720.1">
    <property type="nucleotide sequence ID" value="NZ_BAAABZ010000099.1"/>
</dbReference>
<evidence type="ECO:0000313" key="3">
    <source>
        <dbReference type="Proteomes" id="UP001501576"/>
    </source>
</evidence>
<comment type="caution">
    <text evidence="2">The sequence shown here is derived from an EMBL/GenBank/DDBJ whole genome shotgun (WGS) entry which is preliminary data.</text>
</comment>
<evidence type="ECO:0000256" key="1">
    <source>
        <dbReference type="SAM" id="MobiDB-lite"/>
    </source>
</evidence>
<dbReference type="Proteomes" id="UP001501576">
    <property type="component" value="Unassembled WGS sequence"/>
</dbReference>
<protein>
    <submittedName>
        <fullName evidence="2">Uncharacterized protein</fullName>
    </submittedName>
</protein>
<evidence type="ECO:0000313" key="2">
    <source>
        <dbReference type="EMBL" id="GAA0574626.1"/>
    </source>
</evidence>
<keyword evidence="3" id="KW-1185">Reference proteome</keyword>
<dbReference type="EMBL" id="BAAABZ010000099">
    <property type="protein sequence ID" value="GAA0574626.1"/>
    <property type="molecule type" value="Genomic_DNA"/>
</dbReference>